<evidence type="ECO:0000313" key="3">
    <source>
        <dbReference type="Proteomes" id="UP000001975"/>
    </source>
</evidence>
<dbReference type="KEGG" id="hwa:HQ_3511A"/>
<dbReference type="EMBL" id="AM180088">
    <property type="protein sequence ID" value="CAJ53602.1"/>
    <property type="molecule type" value="Genomic_DNA"/>
</dbReference>
<evidence type="ECO:0000313" key="2">
    <source>
        <dbReference type="EMBL" id="CAJ53602.1"/>
    </source>
</evidence>
<dbReference type="STRING" id="362976.HQ_3511A"/>
<gene>
    <name evidence="2" type="ordered locus">HQ_3511A</name>
</gene>
<accession>Q18EM1</accession>
<feature type="region of interest" description="Disordered" evidence="1">
    <location>
        <begin position="315"/>
        <end position="335"/>
    </location>
</feature>
<dbReference type="Proteomes" id="UP000001975">
    <property type="component" value="Chromosome"/>
</dbReference>
<dbReference type="eggNOG" id="arCOG04525">
    <property type="taxonomic scope" value="Archaea"/>
</dbReference>
<dbReference type="HOGENOM" id="CLU_069530_0_0_2"/>
<protein>
    <submittedName>
        <fullName evidence="2">AlkP-core domain protein</fullName>
    </submittedName>
</protein>
<name>Q18EM1_HALWD</name>
<reference evidence="2 3" key="1">
    <citation type="journal article" date="2006" name="BMC Genomics">
        <title>The genome of the square archaeon Haloquadratum walsbyi: life at the limits of water activity.</title>
        <authorList>
            <person name="Bolhuis H.H."/>
            <person name="Palm P.P."/>
            <person name="Wende A.W."/>
            <person name="Falb M.M."/>
            <person name="Rampp M.M."/>
            <person name="Rodriguez-Valera F.F."/>
            <person name="Pfeiffer F.F."/>
            <person name="Oesterhelt D.D."/>
        </authorList>
    </citation>
    <scope>NUCLEOTIDE SEQUENCE [LARGE SCALE GENOMIC DNA]</scope>
    <source>
        <strain evidence="3">DSM 16790 / HBSQ001</strain>
    </source>
</reference>
<feature type="compositionally biased region" description="Polar residues" evidence="1">
    <location>
        <begin position="324"/>
        <end position="335"/>
    </location>
</feature>
<keyword evidence="3" id="KW-1185">Reference proteome</keyword>
<dbReference type="Gene3D" id="3.40.720.10">
    <property type="entry name" value="Alkaline Phosphatase, subunit A"/>
    <property type="match status" value="1"/>
</dbReference>
<dbReference type="SUPFAM" id="SSF53649">
    <property type="entry name" value="Alkaline phosphatase-like"/>
    <property type="match status" value="1"/>
</dbReference>
<organism evidence="2 3">
    <name type="scientific">Haloquadratum walsbyi (strain DSM 16790 / HBSQ001)</name>
    <dbReference type="NCBI Taxonomy" id="362976"/>
    <lineage>
        <taxon>Archaea</taxon>
        <taxon>Methanobacteriati</taxon>
        <taxon>Methanobacteriota</taxon>
        <taxon>Stenosarchaea group</taxon>
        <taxon>Halobacteria</taxon>
        <taxon>Halobacteriales</taxon>
        <taxon>Haloferacaceae</taxon>
        <taxon>Haloquadratum</taxon>
    </lineage>
</organism>
<sequence>MMKLRKILDGMMHPGKAINYIIRNNLPRFYNNQYNTVSVSRLISLRLNSKIQSHFYDFECVDLMNEDWDNLIILDGCRYDIYQSVISEYDDLLYPNTLTDTFSPGSSSPETLTKAFSADTHHDTVYVSANPFTSTIPQETFHATHDLVNDDNYWSNQKKTVTPEVMKQAVVDFSDKYPHKRVIAHFMQPHHPFLGESSGEIQFNRGVYGERDKQFNTDPWMNAYLSTQVNHEKLLTAYRENIELALPHVMEVIDTLEGKSIITSDHANLIGDRGYPIPVRGYGHPNNIVSKKLRQVPWHEFPSKNRKKIIKDSPIGLSHDEQPKISNRLTQLGYR</sequence>
<dbReference type="AlphaFoldDB" id="Q18EM1"/>
<evidence type="ECO:0000256" key="1">
    <source>
        <dbReference type="SAM" id="MobiDB-lite"/>
    </source>
</evidence>
<dbReference type="InterPro" id="IPR017850">
    <property type="entry name" value="Alkaline_phosphatase_core_sf"/>
</dbReference>
<proteinExistence type="predicted"/>